<gene>
    <name evidence="5" type="ORF">EB796_015952</name>
</gene>
<sequence length="199" mass="22773">MAESSRPNPLRLALSDGSRNVLIECFKQFDKNGDGKINVEELPAALNFVGVHPTEEDTKDILRLLDKQGDGNLEITELVDNYKILAQHSVNCEELLDAFNRLDTNKDGFLNLLELKKVLTGAGEKWTQEEASQLLQDLMKYDMNGDGKFDYVEFVTMYMDNSYPFKKPEVSRIKINETYRMEKKKQKPESDTVQSKPDT</sequence>
<evidence type="ECO:0000256" key="3">
    <source>
        <dbReference type="SAM" id="MobiDB-lite"/>
    </source>
</evidence>
<dbReference type="GO" id="GO:0005509">
    <property type="term" value="F:calcium ion binding"/>
    <property type="evidence" value="ECO:0007669"/>
    <property type="project" value="InterPro"/>
</dbReference>
<keyword evidence="1" id="KW-0677">Repeat</keyword>
<proteinExistence type="predicted"/>
<feature type="region of interest" description="Disordered" evidence="3">
    <location>
        <begin position="180"/>
        <end position="199"/>
    </location>
</feature>
<dbReference type="InterPro" id="IPR018247">
    <property type="entry name" value="EF_Hand_1_Ca_BS"/>
</dbReference>
<dbReference type="InterPro" id="IPR050230">
    <property type="entry name" value="CALM/Myosin/TropC-like"/>
</dbReference>
<feature type="domain" description="EF-hand" evidence="4">
    <location>
        <begin position="53"/>
        <end position="88"/>
    </location>
</feature>
<dbReference type="OrthoDB" id="293868at2759"/>
<feature type="domain" description="EF-hand" evidence="4">
    <location>
        <begin position="90"/>
        <end position="125"/>
    </location>
</feature>
<dbReference type="SMART" id="SM00054">
    <property type="entry name" value="EFh"/>
    <property type="match status" value="4"/>
</dbReference>
<accession>A0A7J7JJ86</accession>
<evidence type="ECO:0000256" key="1">
    <source>
        <dbReference type="ARBA" id="ARBA00022737"/>
    </source>
</evidence>
<reference evidence="5" key="1">
    <citation type="submission" date="2020-06" db="EMBL/GenBank/DDBJ databases">
        <title>Draft genome of Bugula neritina, a colonial animal packing powerful symbionts and potential medicines.</title>
        <authorList>
            <person name="Rayko M."/>
        </authorList>
    </citation>
    <scope>NUCLEOTIDE SEQUENCE [LARGE SCALE GENOMIC DNA]</scope>
    <source>
        <strain evidence="5">Kwan_BN1</strain>
    </source>
</reference>
<dbReference type="FunFam" id="1.10.238.10:FF:000001">
    <property type="entry name" value="Calmodulin 1"/>
    <property type="match status" value="1"/>
</dbReference>
<dbReference type="Proteomes" id="UP000593567">
    <property type="component" value="Unassembled WGS sequence"/>
</dbReference>
<dbReference type="CDD" id="cd00051">
    <property type="entry name" value="EFh"/>
    <property type="match status" value="1"/>
</dbReference>
<feature type="domain" description="EF-hand" evidence="4">
    <location>
        <begin position="17"/>
        <end position="52"/>
    </location>
</feature>
<dbReference type="GO" id="GO:0016460">
    <property type="term" value="C:myosin II complex"/>
    <property type="evidence" value="ECO:0007669"/>
    <property type="project" value="TreeGrafter"/>
</dbReference>
<keyword evidence="2" id="KW-0106">Calcium</keyword>
<feature type="domain" description="EF-hand" evidence="4">
    <location>
        <begin position="129"/>
        <end position="164"/>
    </location>
</feature>
<evidence type="ECO:0000313" key="5">
    <source>
        <dbReference type="EMBL" id="KAF6025701.1"/>
    </source>
</evidence>
<dbReference type="InterPro" id="IPR011992">
    <property type="entry name" value="EF-hand-dom_pair"/>
</dbReference>
<dbReference type="InterPro" id="IPR002048">
    <property type="entry name" value="EF_hand_dom"/>
</dbReference>
<dbReference type="SUPFAM" id="SSF47473">
    <property type="entry name" value="EF-hand"/>
    <property type="match status" value="1"/>
</dbReference>
<comment type="caution">
    <text evidence="5">The sequence shown here is derived from an EMBL/GenBank/DDBJ whole genome shotgun (WGS) entry which is preliminary data.</text>
</comment>
<dbReference type="Pfam" id="PF13499">
    <property type="entry name" value="EF-hand_7"/>
    <property type="match status" value="2"/>
</dbReference>
<protein>
    <recommendedName>
        <fullName evidence="4">EF-hand domain-containing protein</fullName>
    </recommendedName>
</protein>
<dbReference type="Gene3D" id="1.10.238.10">
    <property type="entry name" value="EF-hand"/>
    <property type="match status" value="1"/>
</dbReference>
<organism evidence="5 6">
    <name type="scientific">Bugula neritina</name>
    <name type="common">Brown bryozoan</name>
    <name type="synonym">Sertularia neritina</name>
    <dbReference type="NCBI Taxonomy" id="10212"/>
    <lineage>
        <taxon>Eukaryota</taxon>
        <taxon>Metazoa</taxon>
        <taxon>Spiralia</taxon>
        <taxon>Lophotrochozoa</taxon>
        <taxon>Bryozoa</taxon>
        <taxon>Gymnolaemata</taxon>
        <taxon>Cheilostomatida</taxon>
        <taxon>Flustrina</taxon>
        <taxon>Buguloidea</taxon>
        <taxon>Bugulidae</taxon>
        <taxon>Bugula</taxon>
    </lineage>
</organism>
<name>A0A7J7JJ86_BUGNE</name>
<dbReference type="PROSITE" id="PS00018">
    <property type="entry name" value="EF_HAND_1"/>
    <property type="match status" value="2"/>
</dbReference>
<evidence type="ECO:0000313" key="6">
    <source>
        <dbReference type="Proteomes" id="UP000593567"/>
    </source>
</evidence>
<dbReference type="PROSITE" id="PS50222">
    <property type="entry name" value="EF_HAND_2"/>
    <property type="match status" value="4"/>
</dbReference>
<dbReference type="PANTHER" id="PTHR23048:SF0">
    <property type="entry name" value="CALMODULIN LIKE 3"/>
    <property type="match status" value="1"/>
</dbReference>
<evidence type="ECO:0000259" key="4">
    <source>
        <dbReference type="PROSITE" id="PS50222"/>
    </source>
</evidence>
<dbReference type="AlphaFoldDB" id="A0A7J7JJ86"/>
<dbReference type="EMBL" id="VXIV02002437">
    <property type="protein sequence ID" value="KAF6025701.1"/>
    <property type="molecule type" value="Genomic_DNA"/>
</dbReference>
<evidence type="ECO:0000256" key="2">
    <source>
        <dbReference type="ARBA" id="ARBA00022837"/>
    </source>
</evidence>
<dbReference type="PANTHER" id="PTHR23048">
    <property type="entry name" value="MYOSIN LIGHT CHAIN 1, 3"/>
    <property type="match status" value="1"/>
</dbReference>
<keyword evidence="6" id="KW-1185">Reference proteome</keyword>